<evidence type="ECO:0000313" key="1">
    <source>
        <dbReference type="EMBL" id="RBR28932.1"/>
    </source>
</evidence>
<sequence length="45" mass="5548">MDKDKNAVHELILGLRYLVLLLKRRITLNIFFYNHNNRKRHLFPL</sequence>
<accession>A0A366SFD2</accession>
<name>A0A366SFD2_9ENTE</name>
<gene>
    <name evidence="1" type="ORF">EB18_01549</name>
</gene>
<comment type="caution">
    <text evidence="1">The sequence shown here is derived from an EMBL/GenBank/DDBJ whole genome shotgun (WGS) entry which is preliminary data.</text>
</comment>
<evidence type="ECO:0000313" key="2">
    <source>
        <dbReference type="Proteomes" id="UP000252800"/>
    </source>
</evidence>
<protein>
    <submittedName>
        <fullName evidence="1">Uncharacterized protein</fullName>
    </submittedName>
</protein>
<proteinExistence type="predicted"/>
<organism evidence="1 2">
    <name type="scientific">Enterococcus cecorum</name>
    <dbReference type="NCBI Taxonomy" id="44008"/>
    <lineage>
        <taxon>Bacteria</taxon>
        <taxon>Bacillati</taxon>
        <taxon>Bacillota</taxon>
        <taxon>Bacilli</taxon>
        <taxon>Lactobacillales</taxon>
        <taxon>Enterococcaceae</taxon>
        <taxon>Enterococcus</taxon>
    </lineage>
</organism>
<dbReference type="Proteomes" id="UP000252800">
    <property type="component" value="Unassembled WGS sequence"/>
</dbReference>
<dbReference type="EMBL" id="LEOY01000012">
    <property type="protein sequence ID" value="RBR28932.1"/>
    <property type="molecule type" value="Genomic_DNA"/>
</dbReference>
<reference evidence="1 2" key="1">
    <citation type="submission" date="2015-06" db="EMBL/GenBank/DDBJ databases">
        <title>The Genome Sequence of Enterococcus cecorum 170AEA1.</title>
        <authorList>
            <consortium name="The Broad Institute Genomics Platform"/>
            <consortium name="The Broad Institute Genome Sequencing Center for Infectious Disease"/>
            <person name="Earl A.M."/>
            <person name="Van Tyne D."/>
            <person name="Lebreton F."/>
            <person name="Saavedra J.T."/>
            <person name="Gilmore M.S."/>
            <person name="Manson McGuire A."/>
            <person name="Clock S."/>
            <person name="Crupain M."/>
            <person name="Rangan U."/>
            <person name="Young S."/>
            <person name="Abouelleil A."/>
            <person name="Cao P."/>
            <person name="Chapman S.B."/>
            <person name="Griggs A."/>
            <person name="Priest M."/>
            <person name="Shea T."/>
            <person name="Wortman J."/>
            <person name="Nusbaum C."/>
            <person name="Birren B."/>
        </authorList>
    </citation>
    <scope>NUCLEOTIDE SEQUENCE [LARGE SCALE GENOMIC DNA]</scope>
    <source>
        <strain evidence="1 2">170AEA1</strain>
    </source>
</reference>
<dbReference type="AlphaFoldDB" id="A0A366SFD2"/>